<protein>
    <submittedName>
        <fullName evidence="2">Polyprotein</fullName>
    </submittedName>
</protein>
<dbReference type="EMBL" id="SMMG02000009">
    <property type="protein sequence ID" value="KAA3462737.1"/>
    <property type="molecule type" value="Genomic_DNA"/>
</dbReference>
<dbReference type="CDD" id="cd09272">
    <property type="entry name" value="RNase_HI_RT_Ty1"/>
    <property type="match status" value="1"/>
</dbReference>
<evidence type="ECO:0000256" key="1">
    <source>
        <dbReference type="SAM" id="SignalP"/>
    </source>
</evidence>
<organism evidence="2 3">
    <name type="scientific">Gossypium australe</name>
    <dbReference type="NCBI Taxonomy" id="47621"/>
    <lineage>
        <taxon>Eukaryota</taxon>
        <taxon>Viridiplantae</taxon>
        <taxon>Streptophyta</taxon>
        <taxon>Embryophyta</taxon>
        <taxon>Tracheophyta</taxon>
        <taxon>Spermatophyta</taxon>
        <taxon>Magnoliopsida</taxon>
        <taxon>eudicotyledons</taxon>
        <taxon>Gunneridae</taxon>
        <taxon>Pentapetalae</taxon>
        <taxon>rosids</taxon>
        <taxon>malvids</taxon>
        <taxon>Malvales</taxon>
        <taxon>Malvaceae</taxon>
        <taxon>Malvoideae</taxon>
        <taxon>Gossypium</taxon>
    </lineage>
</organism>
<proteinExistence type="predicted"/>
<keyword evidence="1" id="KW-0732">Signal</keyword>
<dbReference type="PANTHER" id="PTHR11439:SF491">
    <property type="entry name" value="INTEGRASE CATALYTIC DOMAIN-CONTAINING PROTEIN"/>
    <property type="match status" value="1"/>
</dbReference>
<dbReference type="OrthoDB" id="1645289at2759"/>
<dbReference type="PANTHER" id="PTHR11439">
    <property type="entry name" value="GAG-POL-RELATED RETROTRANSPOSON"/>
    <property type="match status" value="1"/>
</dbReference>
<sequence>MQWFVLVLIFHIVSVVSRYMAKPNKLHWEVVKWILRYLRRTSNYARDLDKKRLLTGYLFTFKNCTISWKATLQAIVALSTTEAKYMAITKAVKECHTSHEKPDASRKNKTYRYSVPFFSGSDCSIRCSDSQNQHRE</sequence>
<dbReference type="AlphaFoldDB" id="A0A5B6V0S7"/>
<gene>
    <name evidence="2" type="ORF">EPI10_029198</name>
</gene>
<feature type="signal peptide" evidence="1">
    <location>
        <begin position="1"/>
        <end position="17"/>
    </location>
</feature>
<evidence type="ECO:0000313" key="2">
    <source>
        <dbReference type="EMBL" id="KAA3462737.1"/>
    </source>
</evidence>
<comment type="caution">
    <text evidence="2">The sequence shown here is derived from an EMBL/GenBank/DDBJ whole genome shotgun (WGS) entry which is preliminary data.</text>
</comment>
<evidence type="ECO:0000313" key="3">
    <source>
        <dbReference type="Proteomes" id="UP000325315"/>
    </source>
</evidence>
<name>A0A5B6V0S7_9ROSI</name>
<reference evidence="2" key="1">
    <citation type="submission" date="2019-08" db="EMBL/GenBank/DDBJ databases">
        <authorList>
            <person name="Liu F."/>
        </authorList>
    </citation>
    <scope>NUCLEOTIDE SEQUENCE [LARGE SCALE GENOMIC DNA]</scope>
    <source>
        <strain evidence="2">PA1801</strain>
        <tissue evidence="2">Leaf</tissue>
    </source>
</reference>
<accession>A0A5B6V0S7</accession>
<feature type="chain" id="PRO_5022989119" evidence="1">
    <location>
        <begin position="18"/>
        <end position="136"/>
    </location>
</feature>
<keyword evidence="3" id="KW-1185">Reference proteome</keyword>
<dbReference type="Proteomes" id="UP000325315">
    <property type="component" value="Unassembled WGS sequence"/>
</dbReference>